<evidence type="ECO:0000256" key="2">
    <source>
        <dbReference type="SAM" id="Phobius"/>
    </source>
</evidence>
<dbReference type="AlphaFoldDB" id="A0A425HUU8"/>
<gene>
    <name evidence="3" type="ORF">TGCAST_215050</name>
</gene>
<keyword evidence="2" id="KW-0472">Membrane</keyword>
<organism evidence="3 4">
    <name type="scientific">Toxoplasma gondii CAST</name>
    <dbReference type="NCBI Taxonomy" id="943122"/>
    <lineage>
        <taxon>Eukaryota</taxon>
        <taxon>Sar</taxon>
        <taxon>Alveolata</taxon>
        <taxon>Apicomplexa</taxon>
        <taxon>Conoidasida</taxon>
        <taxon>Coccidia</taxon>
        <taxon>Eucoccidiorida</taxon>
        <taxon>Eimeriorina</taxon>
        <taxon>Sarcocystidae</taxon>
        <taxon>Toxoplasma</taxon>
    </lineage>
</organism>
<feature type="transmembrane region" description="Helical" evidence="2">
    <location>
        <begin position="18"/>
        <end position="41"/>
    </location>
</feature>
<sequence length="209" mass="23802">CLLQTSPVHFAVSSPFPLFFPLSSLPLSFFSIVVSSSVASSSRSSVRCVSREPLPFTALFPLGGCVFFLARRLHRPRAFSLALELLRFLSLDFFVSALRLLSAFVFLRRCGGSREKRLCSRISELSRERQQQTAEKDERRDSAHCLPLATSQIRKEREPLRRAVHEQTVNTLTDENKTKERKDRAERKGERRAADPPHSSGALWARRCR</sequence>
<feature type="transmembrane region" description="Helical" evidence="2">
    <location>
        <begin position="85"/>
        <end position="107"/>
    </location>
</feature>
<feature type="non-terminal residue" evidence="3">
    <location>
        <position position="1"/>
    </location>
</feature>
<evidence type="ECO:0000313" key="4">
    <source>
        <dbReference type="Proteomes" id="UP000284452"/>
    </source>
</evidence>
<dbReference type="Proteomes" id="UP000284452">
    <property type="component" value="Unassembled WGS sequence"/>
</dbReference>
<feature type="compositionally biased region" description="Basic and acidic residues" evidence="1">
    <location>
        <begin position="174"/>
        <end position="195"/>
    </location>
</feature>
<accession>A0A425HUU8</accession>
<evidence type="ECO:0000313" key="3">
    <source>
        <dbReference type="EMBL" id="RQX69935.1"/>
    </source>
</evidence>
<reference evidence="3 4" key="1">
    <citation type="submission" date="2017-10" db="EMBL/GenBank/DDBJ databases">
        <authorList>
            <person name="Sibley D."/>
            <person name="Venepally P."/>
            <person name="Karamycheva S."/>
            <person name="Hadjithomas M."/>
            <person name="Khan A."/>
            <person name="Brunk B."/>
            <person name="Roos D."/>
            <person name="Caler E."/>
            <person name="Lorenzi H."/>
        </authorList>
    </citation>
    <scope>NUCLEOTIDE SEQUENCE [LARGE SCALE GENOMIC DNA]</scope>
    <source>
        <strain evidence="3 4">CAST</strain>
    </source>
</reference>
<feature type="transmembrane region" description="Helical" evidence="2">
    <location>
        <begin position="53"/>
        <end position="73"/>
    </location>
</feature>
<evidence type="ECO:0000256" key="1">
    <source>
        <dbReference type="SAM" id="MobiDB-lite"/>
    </source>
</evidence>
<keyword evidence="2 3" id="KW-0812">Transmembrane</keyword>
<keyword evidence="2" id="KW-1133">Transmembrane helix</keyword>
<protein>
    <submittedName>
        <fullName evidence="3">Putative transmembrane protein</fullName>
    </submittedName>
</protein>
<dbReference type="EMBL" id="AHIV02001460">
    <property type="protein sequence ID" value="RQX69935.1"/>
    <property type="molecule type" value="Genomic_DNA"/>
</dbReference>
<dbReference type="VEuPathDB" id="ToxoDB:TGCAST_215050"/>
<comment type="caution">
    <text evidence="3">The sequence shown here is derived from an EMBL/GenBank/DDBJ whole genome shotgun (WGS) entry which is preliminary data.</text>
</comment>
<name>A0A425HUU8_TOXGO</name>
<proteinExistence type="predicted"/>
<feature type="region of interest" description="Disordered" evidence="1">
    <location>
        <begin position="160"/>
        <end position="209"/>
    </location>
</feature>